<reference evidence="1 2" key="1">
    <citation type="submission" date="2019-02" db="EMBL/GenBank/DDBJ databases">
        <title>Deep-cultivation of Planctomycetes and their phenomic and genomic characterization uncovers novel biology.</title>
        <authorList>
            <person name="Wiegand S."/>
            <person name="Jogler M."/>
            <person name="Boedeker C."/>
            <person name="Pinto D."/>
            <person name="Vollmers J."/>
            <person name="Rivas-Marin E."/>
            <person name="Kohn T."/>
            <person name="Peeters S.H."/>
            <person name="Heuer A."/>
            <person name="Rast P."/>
            <person name="Oberbeckmann S."/>
            <person name="Bunk B."/>
            <person name="Jeske O."/>
            <person name="Meyerdierks A."/>
            <person name="Storesund J.E."/>
            <person name="Kallscheuer N."/>
            <person name="Luecker S."/>
            <person name="Lage O.M."/>
            <person name="Pohl T."/>
            <person name="Merkel B.J."/>
            <person name="Hornburger P."/>
            <person name="Mueller R.-W."/>
            <person name="Bruemmer F."/>
            <person name="Labrenz M."/>
            <person name="Spormann A.M."/>
            <person name="Op den Camp H."/>
            <person name="Overmann J."/>
            <person name="Amann R."/>
            <person name="Jetten M.S.M."/>
            <person name="Mascher T."/>
            <person name="Medema M.H."/>
            <person name="Devos D.P."/>
            <person name="Kaster A.-K."/>
            <person name="Ovreas L."/>
            <person name="Rohde M."/>
            <person name="Galperin M.Y."/>
            <person name="Jogler C."/>
        </authorList>
    </citation>
    <scope>NUCLEOTIDE SEQUENCE [LARGE SCALE GENOMIC DNA]</scope>
    <source>
        <strain evidence="1 2">Pan241w</strain>
    </source>
</reference>
<protein>
    <recommendedName>
        <fullName evidence="3">Heparinase II/III-like protein</fullName>
    </recommendedName>
</protein>
<proteinExistence type="predicted"/>
<dbReference type="KEGG" id="gaz:Pan241w_05370"/>
<evidence type="ECO:0000313" key="2">
    <source>
        <dbReference type="Proteomes" id="UP000317171"/>
    </source>
</evidence>
<dbReference type="Proteomes" id="UP000317171">
    <property type="component" value="Chromosome"/>
</dbReference>
<sequence>MEETVSIEFGQSVPQQIVSLSDEEFLQAIQWKSKPSGDLMKGAQAGDLNRFTKGLCARLKETAKQKKQVKHAAEMMWASLWSEETDDETCRASDLIKLIKSVQELPGKNKKTSKSGKRKKTPELSWDEVSRLLRGWLDQVTTSEPLRPYELLLLTELLENVGSRLAPAALISMWRQCLFAAASLCFNLEETDFSETPEDQVILISGELPWRLSFLFSEISGAKHFRQLGQQNLRDCFFDRTDNDGTPHADYLPRIDFWLATLTRSLFTGQVWKKPVWDKEALERFQFSVEKLAAACDVSGKIAVCPTHSVAHLGLLTLAAYFAELPGRSAERMYLNSLSVDKKKRKSFLIQAEDYASSQSDWSALALMRNYWSDAANLLAVTWNDELPVLSLSAIGKALFGGAWDFSLTVDGKEITGDGDWSSVCWNSDEDADYLELQMNLESGYTLERQILLPRNQHFVFLSDIVMGTETANLEYRSVIPVAPGMTGTLDDETHEMVLKTKGLSARVFPIGLPQERDFFQPGSLTLNDQSQLVLQQQVSGANGLYAPLIIDWEPGLKRKPADWASLTVSEGGNISARDEASGHRLRIGKHQLLVYRSLKKGAQARAVLGHHTNYESVIGRFDTDGDLMPLLFVE</sequence>
<gene>
    <name evidence="1" type="ORF">Pan241w_05370</name>
</gene>
<organism evidence="1 2">
    <name type="scientific">Gimesia alba</name>
    <dbReference type="NCBI Taxonomy" id="2527973"/>
    <lineage>
        <taxon>Bacteria</taxon>
        <taxon>Pseudomonadati</taxon>
        <taxon>Planctomycetota</taxon>
        <taxon>Planctomycetia</taxon>
        <taxon>Planctomycetales</taxon>
        <taxon>Planctomycetaceae</taxon>
        <taxon>Gimesia</taxon>
    </lineage>
</organism>
<keyword evidence="2" id="KW-1185">Reference proteome</keyword>
<dbReference type="AlphaFoldDB" id="A0A517R9B8"/>
<name>A0A517R9B8_9PLAN</name>
<accession>A0A517R9B8</accession>
<evidence type="ECO:0008006" key="3">
    <source>
        <dbReference type="Google" id="ProtNLM"/>
    </source>
</evidence>
<evidence type="ECO:0000313" key="1">
    <source>
        <dbReference type="EMBL" id="QDT40480.1"/>
    </source>
</evidence>
<dbReference type="EMBL" id="CP036269">
    <property type="protein sequence ID" value="QDT40480.1"/>
    <property type="molecule type" value="Genomic_DNA"/>
</dbReference>